<feature type="domain" description="TonB-dependent receptor plug" evidence="6">
    <location>
        <begin position="78"/>
        <end position="189"/>
    </location>
</feature>
<dbReference type="InterPro" id="IPR000531">
    <property type="entry name" value="Beta-barrel_TonB"/>
</dbReference>
<comment type="caution">
    <text evidence="7">The sequence shown here is derived from an EMBL/GenBank/DDBJ whole genome shotgun (WGS) entry which is preliminary data.</text>
</comment>
<keyword evidence="7" id="KW-0675">Receptor</keyword>
<evidence type="ECO:0000259" key="5">
    <source>
        <dbReference type="Pfam" id="PF00593"/>
    </source>
</evidence>
<gene>
    <name evidence="7" type="ORF">ACFQS8_15020</name>
</gene>
<evidence type="ECO:0000313" key="7">
    <source>
        <dbReference type="EMBL" id="MFC7292934.1"/>
    </source>
</evidence>
<comment type="subcellular location">
    <subcellularLocation>
        <location evidence="1 4">Cell outer membrane</location>
    </subcellularLocation>
</comment>
<dbReference type="EMBL" id="JBHTBR010000009">
    <property type="protein sequence ID" value="MFC7292934.1"/>
    <property type="molecule type" value="Genomic_DNA"/>
</dbReference>
<dbReference type="Proteomes" id="UP001596492">
    <property type="component" value="Unassembled WGS sequence"/>
</dbReference>
<keyword evidence="4" id="KW-0798">TonB box</keyword>
<evidence type="ECO:0000313" key="8">
    <source>
        <dbReference type="Proteomes" id="UP001596492"/>
    </source>
</evidence>
<dbReference type="Gene3D" id="2.40.170.20">
    <property type="entry name" value="TonB-dependent receptor, beta-barrel domain"/>
    <property type="match status" value="1"/>
</dbReference>
<dbReference type="InterPro" id="IPR010104">
    <property type="entry name" value="TonB_rcpt_bac"/>
</dbReference>
<comment type="similarity">
    <text evidence="4">Belongs to the TonB-dependent receptor family.</text>
</comment>
<dbReference type="Pfam" id="PF00593">
    <property type="entry name" value="TonB_dep_Rec_b-barrel"/>
    <property type="match status" value="1"/>
</dbReference>
<reference evidence="8" key="1">
    <citation type="journal article" date="2019" name="Int. J. Syst. Evol. Microbiol.">
        <title>The Global Catalogue of Microorganisms (GCM) 10K type strain sequencing project: providing services to taxonomists for standard genome sequencing and annotation.</title>
        <authorList>
            <consortium name="The Broad Institute Genomics Platform"/>
            <consortium name="The Broad Institute Genome Sequencing Center for Infectious Disease"/>
            <person name="Wu L."/>
            <person name="Ma J."/>
        </authorList>
    </citation>
    <scope>NUCLEOTIDE SEQUENCE [LARGE SCALE GENOMIC DNA]</scope>
    <source>
        <strain evidence="8">CCUG 51308</strain>
    </source>
</reference>
<dbReference type="RefSeq" id="WP_382168879.1">
    <property type="nucleotide sequence ID" value="NZ_JBHTBR010000009.1"/>
</dbReference>
<accession>A0ABW2IP35</accession>
<keyword evidence="2 4" id="KW-0472">Membrane</keyword>
<feature type="domain" description="TonB-dependent receptor-like beta-barrel" evidence="5">
    <location>
        <begin position="487"/>
        <end position="1027"/>
    </location>
</feature>
<evidence type="ECO:0000256" key="3">
    <source>
        <dbReference type="ARBA" id="ARBA00023237"/>
    </source>
</evidence>
<sequence>MRKFGFTKQNGSGRVAAISTNKLLRGVSILTLATGVWAGAAFAQEADTVEDESGDERVFETITVTGIRGSLKSAQDLKQDSDVFVDAITADDIGSLPDRSVSEALQRVPGVNVLRFAAADDPDHFAVEGSGVVVRGLPFVRSELNGRDVFGAGNSGGLGFEDVSPELLGSVQVFKNQSADMVEGGLAGTIDLKTRLPFDSAGRKVGVSADLTHSDLIGKLSPTYSGLWSDRFETGAGEFGFLVGYANSSLQSRADATSIADVAPNLRDGNVFTPVRFDDLANGQTLSDGAGNSYNFNDVEDELYYIPRGVGIKTQLFDRGREAVSLAGQWQNNSGTMVGSVQFLRSEADLTWSEKVLESNIDGGLGQNILPQDDDFVFESDRTFYSGLLSENVGWRGNDNNLPLDGSQHLSTAREHTEKDVTTDFGVNFKYTPNDKWALNFDAQYVTADKDIKDVSVHGTFFSAFEVDMSGEVPNITYRAPVGSGQSDAEYFANADNYFIRSTMPHMEDSHAESIAFRGDAEYDFDGDGWLKSVRFGARYSDRDSSIQQSRFNWGNVSEIWTGSPLLLASDPNVAANIDAFSFSDFQRGAGQLKGVPFWNGPLAEDYQGYLNVMGELLATHPGASATLLEDRENVVSGREPFVPSEIVDVERKSTALYSRLDFGTEGLFGSGVSLDGNFGVRYVKMDRTVGGTLEVDNLSTAIPGLGLDGTRDTACGNQNGGSLPGFCSLTDAEFAAVSTFFGDTAVATPQSVENSREFFLPSLNMKFEFGNGHLVRFGASKSIRDANLLDLSVGGRVTVGPDNGGQFGGVISSIGNPNLAPIESTQFDLSYEWYFDDTGSLTVSLFSKDLENRWVGEMRDGGSVTGGNRVPVTLTNNGTSIESIATTVSNADETTNIKGFEVAYQQFYDMLPAPFDGFGIQANYTYIDADDLNTLGEGAQQRGRFLIDAVGFERISKHQYNLVGLYEKGSFQGRLAWNWRDDFLLTKRDVIYPFASIYQEATGQLDASLFYDINDNLKVGLQGVNLLDDITETSSTINPNGLRGPRAFNRNDRRYSLVLRANF</sequence>
<dbReference type="InterPro" id="IPR036942">
    <property type="entry name" value="Beta-barrel_TonB_sf"/>
</dbReference>
<name>A0ABW2IP35_9PROT</name>
<proteinExistence type="inferred from homology"/>
<organism evidence="7 8">
    <name type="scientific">Hirschia litorea</name>
    <dbReference type="NCBI Taxonomy" id="1199156"/>
    <lineage>
        <taxon>Bacteria</taxon>
        <taxon>Pseudomonadati</taxon>
        <taxon>Pseudomonadota</taxon>
        <taxon>Alphaproteobacteria</taxon>
        <taxon>Hyphomonadales</taxon>
        <taxon>Hyphomonadaceae</taxon>
        <taxon>Hirschia</taxon>
    </lineage>
</organism>
<evidence type="ECO:0000259" key="6">
    <source>
        <dbReference type="Pfam" id="PF07715"/>
    </source>
</evidence>
<keyword evidence="8" id="KW-1185">Reference proteome</keyword>
<dbReference type="PANTHER" id="PTHR40980">
    <property type="entry name" value="PLUG DOMAIN-CONTAINING PROTEIN"/>
    <property type="match status" value="1"/>
</dbReference>
<evidence type="ECO:0000256" key="4">
    <source>
        <dbReference type="RuleBase" id="RU003357"/>
    </source>
</evidence>
<dbReference type="SUPFAM" id="SSF56935">
    <property type="entry name" value="Porins"/>
    <property type="match status" value="1"/>
</dbReference>
<dbReference type="NCBIfam" id="TIGR01782">
    <property type="entry name" value="TonB-Xanth-Caul"/>
    <property type="match status" value="1"/>
</dbReference>
<evidence type="ECO:0000256" key="1">
    <source>
        <dbReference type="ARBA" id="ARBA00004442"/>
    </source>
</evidence>
<dbReference type="InterPro" id="IPR012910">
    <property type="entry name" value="Plug_dom"/>
</dbReference>
<protein>
    <submittedName>
        <fullName evidence="7">TonB-dependent receptor</fullName>
    </submittedName>
</protein>
<dbReference type="Pfam" id="PF07715">
    <property type="entry name" value="Plug"/>
    <property type="match status" value="1"/>
</dbReference>
<dbReference type="Gene3D" id="2.170.130.10">
    <property type="entry name" value="TonB-dependent receptor, plug domain"/>
    <property type="match status" value="1"/>
</dbReference>
<dbReference type="PANTHER" id="PTHR40980:SF3">
    <property type="entry name" value="TONB-DEPENDENT RECEPTOR-LIKE BETA-BARREL DOMAIN-CONTAINING PROTEIN"/>
    <property type="match status" value="1"/>
</dbReference>
<keyword evidence="3" id="KW-0998">Cell outer membrane</keyword>
<dbReference type="InterPro" id="IPR037066">
    <property type="entry name" value="Plug_dom_sf"/>
</dbReference>
<evidence type="ECO:0000256" key="2">
    <source>
        <dbReference type="ARBA" id="ARBA00023136"/>
    </source>
</evidence>